<dbReference type="STRING" id="1121338.CLTEP_09820"/>
<dbReference type="Pfam" id="PF01336">
    <property type="entry name" value="tRNA_anti-codon"/>
    <property type="match status" value="1"/>
</dbReference>
<gene>
    <name evidence="11" type="primary">asnS_1</name>
    <name evidence="9" type="synonym">aspS</name>
    <name evidence="11" type="ORF">CLTEP_09820</name>
</gene>
<feature type="binding site" evidence="9">
    <location>
        <position position="359"/>
    </location>
    <ligand>
        <name>L-aspartate</name>
        <dbReference type="ChEBI" id="CHEBI:29991"/>
    </ligand>
</feature>
<evidence type="ECO:0000313" key="11">
    <source>
        <dbReference type="EMBL" id="KYH34989.1"/>
    </source>
</evidence>
<reference evidence="11 12" key="1">
    <citation type="submission" date="2016-02" db="EMBL/GenBank/DDBJ databases">
        <title>Genome sequence of Clostridium tepidiprofundi DSM 19306.</title>
        <authorList>
            <person name="Poehlein A."/>
            <person name="Daniel R."/>
        </authorList>
    </citation>
    <scope>NUCLEOTIDE SEQUENCE [LARGE SCALE GENOMIC DNA]</scope>
    <source>
        <strain evidence="11 12">DSM 19306</strain>
    </source>
</reference>
<feature type="domain" description="Aminoacyl-transfer RNA synthetases class-II family profile" evidence="10">
    <location>
        <begin position="130"/>
        <end position="429"/>
    </location>
</feature>
<dbReference type="AlphaFoldDB" id="A0A151B514"/>
<dbReference type="InterPro" id="IPR002312">
    <property type="entry name" value="Asp/Asn-tRNA-synth_IIb"/>
</dbReference>
<dbReference type="PANTHER" id="PTHR43450">
    <property type="entry name" value="ASPARTYL-TRNA SYNTHETASE"/>
    <property type="match status" value="1"/>
</dbReference>
<evidence type="ECO:0000259" key="10">
    <source>
        <dbReference type="PROSITE" id="PS50862"/>
    </source>
</evidence>
<dbReference type="NCBIfam" id="TIGR00458">
    <property type="entry name" value="aspS_nondisc"/>
    <property type="match status" value="1"/>
</dbReference>
<dbReference type="OrthoDB" id="9762036at2"/>
<feature type="binding site" evidence="9">
    <location>
        <position position="352"/>
    </location>
    <ligand>
        <name>ATP</name>
        <dbReference type="ChEBI" id="CHEBI:30616"/>
    </ligand>
</feature>
<feature type="binding site" evidence="9">
    <location>
        <begin position="400"/>
        <end position="403"/>
    </location>
    <ligand>
        <name>ATP</name>
        <dbReference type="ChEBI" id="CHEBI:30616"/>
    </ligand>
</feature>
<accession>A0A151B514</accession>
<keyword evidence="4 9" id="KW-0436">Ligase</keyword>
<evidence type="ECO:0000256" key="9">
    <source>
        <dbReference type="HAMAP-Rule" id="MF_02075"/>
    </source>
</evidence>
<comment type="similarity">
    <text evidence="2 9">Belongs to the class-II aminoacyl-tRNA synthetase family. Type 2 subfamily.</text>
</comment>
<dbReference type="PANTHER" id="PTHR43450:SF1">
    <property type="entry name" value="ASPARTATE--TRNA LIGASE, CYTOPLASMIC"/>
    <property type="match status" value="1"/>
</dbReference>
<keyword evidence="6 9" id="KW-0067">ATP-binding</keyword>
<dbReference type="GO" id="GO:0005524">
    <property type="term" value="F:ATP binding"/>
    <property type="evidence" value="ECO:0007669"/>
    <property type="project" value="UniProtKB-UniRule"/>
</dbReference>
<evidence type="ECO:0000256" key="6">
    <source>
        <dbReference type="ARBA" id="ARBA00022840"/>
    </source>
</evidence>
<dbReference type="InterPro" id="IPR004365">
    <property type="entry name" value="NA-bd_OB_tRNA"/>
</dbReference>
<evidence type="ECO:0000256" key="2">
    <source>
        <dbReference type="ARBA" id="ARBA00005312"/>
    </source>
</evidence>
<dbReference type="InterPro" id="IPR006195">
    <property type="entry name" value="aa-tRNA-synth_II"/>
</dbReference>
<dbReference type="InterPro" id="IPR004523">
    <property type="entry name" value="Asp-tRNA_synthase_2"/>
</dbReference>
<dbReference type="Gene3D" id="2.40.50.140">
    <property type="entry name" value="Nucleic acid-binding proteins"/>
    <property type="match status" value="1"/>
</dbReference>
<feature type="binding site" evidence="9">
    <location>
        <position position="163"/>
    </location>
    <ligand>
        <name>L-aspartate</name>
        <dbReference type="ChEBI" id="CHEBI:29991"/>
    </ligand>
</feature>
<evidence type="ECO:0000313" key="12">
    <source>
        <dbReference type="Proteomes" id="UP000075531"/>
    </source>
</evidence>
<comment type="caution">
    <text evidence="9">Lacks conserved residue(s) required for the propagation of feature annotation.</text>
</comment>
<evidence type="ECO:0000256" key="1">
    <source>
        <dbReference type="ARBA" id="ARBA00004496"/>
    </source>
</evidence>
<sequence length="429" mass="49187">MNRVLVSQLMKHINEEVKISGWVHRIRKLGKIAFLLLRDRSGIVQCIVNTKEVDIKGIKLESVVNIFGNVVENSKCKLGVEIQLSSLEIISEVKEDLPIEVNKEEMEASLDAVLNNRVLSLRNIKINSTFRIQAVIAQAFGEFLKNEGFTQIFSSKIVSEGTEGGTELFKIKYFDREAYLAQSPQFYKQMMVSAGYERVFEIGHVYRAEKHDTKRHINEYVSLDLEMGFIEDEREIMELETSLLKYIFESVKRNCSKELESLNVKMPEIKDGIPTMKLSEAIDILKKKYNKIGLEKDLDPEGEALICEYVKEKYNSEFVFLTHYPQEKRPMYTMPAENGETHSFDLLFRGLEITTGGQRIHNYDMLKESMIKHGVNPKSFEGYLIAFKYGMPPHGGLAIGLERITAMLLGLENIREATLTPRDKNRLAP</sequence>
<dbReference type="Proteomes" id="UP000075531">
    <property type="component" value="Unassembled WGS sequence"/>
</dbReference>
<comment type="subunit">
    <text evidence="9">Homodimer.</text>
</comment>
<dbReference type="RefSeq" id="WP_066823414.1">
    <property type="nucleotide sequence ID" value="NZ_LTBA01000007.1"/>
</dbReference>
<dbReference type="EMBL" id="LTBA01000007">
    <property type="protein sequence ID" value="KYH34989.1"/>
    <property type="molecule type" value="Genomic_DNA"/>
</dbReference>
<dbReference type="SUPFAM" id="SSF55681">
    <property type="entry name" value="Class II aaRS and biotin synthetases"/>
    <property type="match status" value="1"/>
</dbReference>
<dbReference type="NCBIfam" id="NF003483">
    <property type="entry name" value="PRK05159.1"/>
    <property type="match status" value="1"/>
</dbReference>
<evidence type="ECO:0000256" key="8">
    <source>
        <dbReference type="ARBA" id="ARBA00023146"/>
    </source>
</evidence>
<keyword evidence="3 9" id="KW-0963">Cytoplasm</keyword>
<dbReference type="EC" id="6.1.1.12" evidence="9"/>
<dbReference type="InterPro" id="IPR012340">
    <property type="entry name" value="NA-bd_OB-fold"/>
</dbReference>
<dbReference type="GO" id="GO:0006422">
    <property type="term" value="P:aspartyl-tRNA aminoacylation"/>
    <property type="evidence" value="ECO:0007669"/>
    <property type="project" value="UniProtKB-UniRule"/>
</dbReference>
<keyword evidence="12" id="KW-1185">Reference proteome</keyword>
<proteinExistence type="inferred from homology"/>
<keyword evidence="5 9" id="KW-0547">Nucleotide-binding</keyword>
<dbReference type="PROSITE" id="PS50862">
    <property type="entry name" value="AA_TRNA_LIGASE_II"/>
    <property type="match status" value="1"/>
</dbReference>
<protein>
    <recommendedName>
        <fullName evidence="9">Aspartate--tRNA ligase</fullName>
        <ecNumber evidence="9">6.1.1.12</ecNumber>
    </recommendedName>
    <alternativeName>
        <fullName evidence="9">Aspartyl-tRNA synthetase</fullName>
        <shortName evidence="9">AspRS</shortName>
    </alternativeName>
</protein>
<evidence type="ECO:0000256" key="7">
    <source>
        <dbReference type="ARBA" id="ARBA00022917"/>
    </source>
</evidence>
<feature type="binding site" evidence="9">
    <location>
        <position position="355"/>
    </location>
    <ligand>
        <name>L-aspartate</name>
        <dbReference type="ChEBI" id="CHEBI:29991"/>
    </ligand>
</feature>
<dbReference type="HAMAP" id="MF_02075">
    <property type="entry name" value="Asp_tRNA_synth_type2"/>
    <property type="match status" value="1"/>
</dbReference>
<dbReference type="InterPro" id="IPR045864">
    <property type="entry name" value="aa-tRNA-synth_II/BPL/LPL"/>
</dbReference>
<dbReference type="GO" id="GO:0003723">
    <property type="term" value="F:RNA binding"/>
    <property type="evidence" value="ECO:0007669"/>
    <property type="project" value="TreeGrafter"/>
</dbReference>
<dbReference type="GO" id="GO:0016740">
    <property type="term" value="F:transferase activity"/>
    <property type="evidence" value="ECO:0007669"/>
    <property type="project" value="UniProtKB-ARBA"/>
</dbReference>
<organism evidence="11 12">
    <name type="scientific">Clostridium tepidiprofundi DSM 19306</name>
    <dbReference type="NCBI Taxonomy" id="1121338"/>
    <lineage>
        <taxon>Bacteria</taxon>
        <taxon>Bacillati</taxon>
        <taxon>Bacillota</taxon>
        <taxon>Clostridia</taxon>
        <taxon>Eubacteriales</taxon>
        <taxon>Clostridiaceae</taxon>
        <taxon>Clostridium</taxon>
    </lineage>
</organism>
<dbReference type="CDD" id="cd00776">
    <property type="entry name" value="AsxRS_core"/>
    <property type="match status" value="1"/>
</dbReference>
<dbReference type="GO" id="GO:0005829">
    <property type="term" value="C:cytosol"/>
    <property type="evidence" value="ECO:0007669"/>
    <property type="project" value="TreeGrafter"/>
</dbReference>
<dbReference type="Gene3D" id="3.30.930.10">
    <property type="entry name" value="Bira Bifunctional Protein, Domain 2"/>
    <property type="match status" value="1"/>
</dbReference>
<dbReference type="GO" id="GO:0017101">
    <property type="term" value="C:aminoacyl-tRNA synthetase multienzyme complex"/>
    <property type="evidence" value="ECO:0007669"/>
    <property type="project" value="TreeGrafter"/>
</dbReference>
<dbReference type="Pfam" id="PF00152">
    <property type="entry name" value="tRNA-synt_2"/>
    <property type="match status" value="1"/>
</dbReference>
<comment type="catalytic activity">
    <reaction evidence="9">
        <text>tRNA(Asp) + L-aspartate + ATP = L-aspartyl-tRNA(Asp) + AMP + diphosphate</text>
        <dbReference type="Rhea" id="RHEA:19649"/>
        <dbReference type="Rhea" id="RHEA-COMP:9660"/>
        <dbReference type="Rhea" id="RHEA-COMP:9678"/>
        <dbReference type="ChEBI" id="CHEBI:29991"/>
        <dbReference type="ChEBI" id="CHEBI:30616"/>
        <dbReference type="ChEBI" id="CHEBI:33019"/>
        <dbReference type="ChEBI" id="CHEBI:78442"/>
        <dbReference type="ChEBI" id="CHEBI:78516"/>
        <dbReference type="ChEBI" id="CHEBI:456215"/>
        <dbReference type="EC" id="6.1.1.12"/>
    </reaction>
</comment>
<dbReference type="GO" id="GO:0004815">
    <property type="term" value="F:aspartate-tRNA ligase activity"/>
    <property type="evidence" value="ECO:0007669"/>
    <property type="project" value="UniProtKB-UniRule"/>
</dbReference>
<evidence type="ECO:0000256" key="3">
    <source>
        <dbReference type="ARBA" id="ARBA00022490"/>
    </source>
</evidence>
<comment type="function">
    <text evidence="9">Catalyzes the attachment of L-aspartate to tRNA(Asp) in a two-step reaction: L-aspartate is first activated by ATP to form Asp-AMP and then transferred to the acceptor end of tRNA(Asp).</text>
</comment>
<feature type="binding site" evidence="9">
    <location>
        <position position="207"/>
    </location>
    <ligand>
        <name>L-aspartate</name>
        <dbReference type="ChEBI" id="CHEBI:29991"/>
    </ligand>
</feature>
<evidence type="ECO:0000256" key="5">
    <source>
        <dbReference type="ARBA" id="ARBA00022741"/>
    </source>
</evidence>
<feature type="region of interest" description="Aspartate" evidence="9">
    <location>
        <begin position="185"/>
        <end position="188"/>
    </location>
</feature>
<feature type="binding site" evidence="9">
    <location>
        <begin position="207"/>
        <end position="209"/>
    </location>
    <ligand>
        <name>ATP</name>
        <dbReference type="ChEBI" id="CHEBI:30616"/>
    </ligand>
</feature>
<comment type="subcellular location">
    <subcellularLocation>
        <location evidence="1 9">Cytoplasm</location>
    </subcellularLocation>
</comment>
<keyword evidence="8 9" id="KW-0030">Aminoacyl-tRNA synthetase</keyword>
<evidence type="ECO:0000256" key="4">
    <source>
        <dbReference type="ARBA" id="ARBA00022598"/>
    </source>
</evidence>
<keyword evidence="7 9" id="KW-0648">Protein biosynthesis</keyword>
<comment type="caution">
    <text evidence="11">The sequence shown here is derived from an EMBL/GenBank/DDBJ whole genome shotgun (WGS) entry which is preliminary data.</text>
</comment>
<dbReference type="PRINTS" id="PR01042">
    <property type="entry name" value="TRNASYNTHASP"/>
</dbReference>
<dbReference type="InterPro" id="IPR004364">
    <property type="entry name" value="Aa-tRNA-synt_II"/>
</dbReference>
<name>A0A151B514_9CLOT</name>
<dbReference type="GO" id="GO:0140096">
    <property type="term" value="F:catalytic activity, acting on a protein"/>
    <property type="evidence" value="ECO:0007669"/>
    <property type="project" value="UniProtKB-ARBA"/>
</dbReference>
<dbReference type="PATRIC" id="fig|1121338.3.peg.1012"/>
<dbReference type="FunFam" id="3.30.930.10:FF:000038">
    <property type="entry name" value="Aspartate--tRNA ligase"/>
    <property type="match status" value="1"/>
</dbReference>
<dbReference type="SUPFAM" id="SSF50249">
    <property type="entry name" value="Nucleic acid-binding proteins"/>
    <property type="match status" value="1"/>
</dbReference>